<dbReference type="AlphaFoldDB" id="U7PK36"/>
<sequence>MRPPVNHILDLPVHVIFTLKEFLRGQDIILLSLTSVAGPFSTVGAAGLAFHHIQIALRYQRLIKAGVPDTMRMRRAVPDTIRLVHQDATLSPVRMLHRIMDPIFKTMSRGTGDCDYALPLQNQDRAPFLDR</sequence>
<dbReference type="EMBL" id="KI440856">
    <property type="protein sequence ID" value="ERS95094.1"/>
    <property type="molecule type" value="Genomic_DNA"/>
</dbReference>
<dbReference type="HOGENOM" id="CLU_1928962_0_0_1"/>
<dbReference type="Proteomes" id="UP000018087">
    <property type="component" value="Unassembled WGS sequence"/>
</dbReference>
<keyword evidence="1" id="KW-0472">Membrane</keyword>
<evidence type="ECO:0000256" key="1">
    <source>
        <dbReference type="SAM" id="Phobius"/>
    </source>
</evidence>
<keyword evidence="3" id="KW-1185">Reference proteome</keyword>
<proteinExistence type="predicted"/>
<gene>
    <name evidence="2" type="ORF">HMPREF1624_08583</name>
</gene>
<evidence type="ECO:0000313" key="2">
    <source>
        <dbReference type="EMBL" id="ERS95094.1"/>
    </source>
</evidence>
<organism evidence="2 3">
    <name type="scientific">Sporothrix schenckii (strain ATCC 58251 / de Perez 2211183)</name>
    <name type="common">Rose-picker's disease fungus</name>
    <dbReference type="NCBI Taxonomy" id="1391915"/>
    <lineage>
        <taxon>Eukaryota</taxon>
        <taxon>Fungi</taxon>
        <taxon>Dikarya</taxon>
        <taxon>Ascomycota</taxon>
        <taxon>Pezizomycotina</taxon>
        <taxon>Sordariomycetes</taxon>
        <taxon>Sordariomycetidae</taxon>
        <taxon>Ophiostomatales</taxon>
        <taxon>Ophiostomataceae</taxon>
        <taxon>Sporothrix</taxon>
    </lineage>
</organism>
<name>U7PK36_SPOS1</name>
<reference evidence="3" key="1">
    <citation type="journal article" date="2014" name="Genome Announc.">
        <title>Genome sequence of the pathogenic fungus Sporothrix schenckii (ATCC 58251).</title>
        <authorList>
            <person name="Cuomo C.A."/>
            <person name="Rodriguez-Del Valle N."/>
            <person name="Perez-Sanchez L."/>
            <person name="Abouelleil A."/>
            <person name="Goldberg J."/>
            <person name="Young S."/>
            <person name="Zeng Q."/>
            <person name="Birren B.W."/>
        </authorList>
    </citation>
    <scope>NUCLEOTIDE SEQUENCE [LARGE SCALE GENOMIC DNA]</scope>
    <source>
        <strain evidence="3">ATCC 58251 / de Perez 2211183</strain>
    </source>
</reference>
<keyword evidence="1" id="KW-0812">Transmembrane</keyword>
<evidence type="ECO:0000313" key="3">
    <source>
        <dbReference type="Proteomes" id="UP000018087"/>
    </source>
</evidence>
<feature type="transmembrane region" description="Helical" evidence="1">
    <location>
        <begin position="28"/>
        <end position="50"/>
    </location>
</feature>
<keyword evidence="1" id="KW-1133">Transmembrane helix</keyword>
<accession>U7PK36</accession>
<protein>
    <submittedName>
        <fullName evidence="2">Uncharacterized protein</fullName>
    </submittedName>
</protein>